<dbReference type="GO" id="GO:0008017">
    <property type="term" value="F:microtubule binding"/>
    <property type="evidence" value="ECO:0007669"/>
    <property type="project" value="InterPro"/>
</dbReference>
<dbReference type="PRINTS" id="PR00380">
    <property type="entry name" value="KINESINHEAVY"/>
</dbReference>
<dbReference type="SUPFAM" id="SSF52540">
    <property type="entry name" value="P-loop containing nucleoside triphosphate hydrolases"/>
    <property type="match status" value="1"/>
</dbReference>
<evidence type="ECO:0000256" key="5">
    <source>
        <dbReference type="ARBA" id="ARBA00023054"/>
    </source>
</evidence>
<keyword evidence="4 7" id="KW-0067">ATP-binding</keyword>
<dbReference type="PROSITE" id="PS00411">
    <property type="entry name" value="KINESIN_MOTOR_1"/>
    <property type="match status" value="1"/>
</dbReference>
<evidence type="ECO:0000259" key="11">
    <source>
        <dbReference type="PROSITE" id="PS50067"/>
    </source>
</evidence>
<dbReference type="InterPro" id="IPR019821">
    <property type="entry name" value="Kinesin_motor_CS"/>
</dbReference>
<dbReference type="InterPro" id="IPR027417">
    <property type="entry name" value="P-loop_NTPase"/>
</dbReference>
<dbReference type="SMART" id="SM00129">
    <property type="entry name" value="KISc"/>
    <property type="match status" value="1"/>
</dbReference>
<evidence type="ECO:0000256" key="1">
    <source>
        <dbReference type="ARBA" id="ARBA00007310"/>
    </source>
</evidence>
<dbReference type="InterPro" id="IPR036961">
    <property type="entry name" value="Kinesin_motor_dom_sf"/>
</dbReference>
<name>A0A3S3NSY0_9MAGN</name>
<evidence type="ECO:0000256" key="7">
    <source>
        <dbReference type="PROSITE-ProRule" id="PRU00283"/>
    </source>
</evidence>
<accession>A0A3S3NSY0</accession>
<sequence length="979" mass="110264">MGAMEGEESAQELINAWGEERIMVSVRLRPLNAKEIERNNVSDWECINHNTIILKNSFAAERSMLPNAYTFDRVFQCDCTTKQVYEEAAKEVALSVIGGINSSIFAYGQTSSGKTYTMSGIAEYTLADIYNYIQKHQERVFVLKFSAMEIYNEAVRDLLSTDATPLRLLDDPERGTIVERLTEETLRDWNHLKELLSICEAQRQIGETCLNETSSRSHQILRLTIESSSCEFLGKENSSALAASVNFVDLAGSERASQALSAGTRLKEGCHINRSLLTLGTVIRKLSKGRYGHIPYRDSKLTRILQSSLGGNARTAIICTMSPARSHIEQSRNTLSFATSAKEVATSAKVNIVMSDKALVKQLQRELARLESELRSPGPTAATSHFEALLKEKEVRIQKMEKEIKELIQQRDLAQSRLEDLLQVVGDDQPSRLWTEFSHPPAAHVPHLCEDELPLSESSGIVDQSIDFGISNLDIDQYSKELIGTDFDEHFLEISEVPGNKVPSGNTSPQHSITSPKLVLSVTQQREDEISHVNSDDYEDICKEVRCIETTESSTGKEEEFDPFSHEGSESPVPFTDREDVHATDHELLDIANKDSESKINLTNVLTEQKLKGAQESTETDVKPCSDESPHLISADFSSSRKSCLNRSRSCRATLMTGSSSPEFLDAKEPNENTPLSVYNKDLFGRPQGFHKRPCALNFGGESGQLSKECSQNSEHTSSSDMLKTQHIRITSEANINDVHSFVAGLTEMAELQYQQKLVDGLEAEPRATEDFTTEKTSKDVGLDPMQNPLESPSHWPLEFERQQREIIDLWNACNVSLVHRTYFFLLFKGDPADSIYMEVELRRLSFLKNMFSQEKLGKPFADDGLIITTSSSMRALRREREVLSKQMLKRFSAEERENLYWKWGIGLDTKQRRLQLARRLWTETRDMDHVRESANIVARLIGFKEPGQAAKEMFSLSFTPQAASRRSFGWKNSMSSLL</sequence>
<reference evidence="12 13" key="1">
    <citation type="journal article" date="2019" name="Nat. Plants">
        <title>Stout camphor tree genome fills gaps in understanding of flowering plant genome evolution.</title>
        <authorList>
            <person name="Chaw S.M."/>
            <person name="Liu Y.C."/>
            <person name="Wu Y.W."/>
            <person name="Wang H.Y."/>
            <person name="Lin C.I."/>
            <person name="Wu C.S."/>
            <person name="Ke H.M."/>
            <person name="Chang L.Y."/>
            <person name="Hsu C.Y."/>
            <person name="Yang H.T."/>
            <person name="Sudianto E."/>
            <person name="Hsu M.H."/>
            <person name="Wu K.P."/>
            <person name="Wang L.N."/>
            <person name="Leebens-Mack J.H."/>
            <person name="Tsai I.J."/>
        </authorList>
    </citation>
    <scope>NUCLEOTIDE SEQUENCE [LARGE SCALE GENOMIC DNA]</scope>
    <source>
        <strain evidence="13">cv. Chaw 1501</strain>
        <tissue evidence="12">Young leaves</tissue>
    </source>
</reference>
<dbReference type="FunFam" id="3.40.850.10:FF:000016">
    <property type="entry name" value="Kinesin-like protein"/>
    <property type="match status" value="1"/>
</dbReference>
<organism evidence="12 13">
    <name type="scientific">Cinnamomum micranthum f. kanehirae</name>
    <dbReference type="NCBI Taxonomy" id="337451"/>
    <lineage>
        <taxon>Eukaryota</taxon>
        <taxon>Viridiplantae</taxon>
        <taxon>Streptophyta</taxon>
        <taxon>Embryophyta</taxon>
        <taxon>Tracheophyta</taxon>
        <taxon>Spermatophyta</taxon>
        <taxon>Magnoliopsida</taxon>
        <taxon>Magnoliidae</taxon>
        <taxon>Laurales</taxon>
        <taxon>Lauraceae</taxon>
        <taxon>Cinnamomum</taxon>
    </lineage>
</organism>
<dbReference type="CDD" id="cd01374">
    <property type="entry name" value="KISc_CENP_E"/>
    <property type="match status" value="1"/>
</dbReference>
<dbReference type="Pfam" id="PF00225">
    <property type="entry name" value="Kinesin"/>
    <property type="match status" value="1"/>
</dbReference>
<dbReference type="OrthoDB" id="3176171at2759"/>
<dbReference type="AlphaFoldDB" id="A0A3S3NSY0"/>
<dbReference type="Proteomes" id="UP000283530">
    <property type="component" value="Unassembled WGS sequence"/>
</dbReference>
<evidence type="ECO:0000256" key="2">
    <source>
        <dbReference type="ARBA" id="ARBA00022701"/>
    </source>
</evidence>
<evidence type="ECO:0000256" key="8">
    <source>
        <dbReference type="RuleBase" id="RU000394"/>
    </source>
</evidence>
<protein>
    <recommendedName>
        <fullName evidence="8">Kinesin-like protein</fullName>
    </recommendedName>
</protein>
<proteinExistence type="inferred from homology"/>
<keyword evidence="5 9" id="KW-0175">Coiled coil</keyword>
<dbReference type="PROSITE" id="PS50067">
    <property type="entry name" value="KINESIN_MOTOR_2"/>
    <property type="match status" value="1"/>
</dbReference>
<evidence type="ECO:0000313" key="13">
    <source>
        <dbReference type="Proteomes" id="UP000283530"/>
    </source>
</evidence>
<dbReference type="STRING" id="337451.A0A3S3NSY0"/>
<comment type="similarity">
    <text evidence="1">Belongs to the TRAFAC class myosin-kinesin ATPase superfamily. Kinesin family. KIN-7 subfamily.</text>
</comment>
<evidence type="ECO:0000313" key="12">
    <source>
        <dbReference type="EMBL" id="RWR85914.1"/>
    </source>
</evidence>
<keyword evidence="13" id="KW-1185">Reference proteome</keyword>
<dbReference type="GO" id="GO:0007018">
    <property type="term" value="P:microtubule-based movement"/>
    <property type="evidence" value="ECO:0007669"/>
    <property type="project" value="InterPro"/>
</dbReference>
<feature type="domain" description="Kinesin motor" evidence="11">
    <location>
        <begin position="21"/>
        <end position="344"/>
    </location>
</feature>
<comment type="caution">
    <text evidence="12">The sequence shown here is derived from an EMBL/GenBank/DDBJ whole genome shotgun (WGS) entry which is preliminary data.</text>
</comment>
<feature type="compositionally biased region" description="Basic and acidic residues" evidence="10">
    <location>
        <begin position="766"/>
        <end position="782"/>
    </location>
</feature>
<evidence type="ECO:0000256" key="4">
    <source>
        <dbReference type="ARBA" id="ARBA00022840"/>
    </source>
</evidence>
<evidence type="ECO:0000256" key="6">
    <source>
        <dbReference type="ARBA" id="ARBA00023175"/>
    </source>
</evidence>
<dbReference type="Gene3D" id="3.40.850.10">
    <property type="entry name" value="Kinesin motor domain"/>
    <property type="match status" value="1"/>
</dbReference>
<dbReference type="GO" id="GO:0005524">
    <property type="term" value="F:ATP binding"/>
    <property type="evidence" value="ECO:0007669"/>
    <property type="project" value="UniProtKB-UniRule"/>
</dbReference>
<dbReference type="InterPro" id="IPR021881">
    <property type="entry name" value="NACK_C"/>
</dbReference>
<dbReference type="Pfam" id="PF11995">
    <property type="entry name" value="DUF3490"/>
    <property type="match status" value="1"/>
</dbReference>
<dbReference type="EMBL" id="QPKB01000005">
    <property type="protein sequence ID" value="RWR85914.1"/>
    <property type="molecule type" value="Genomic_DNA"/>
</dbReference>
<dbReference type="PANTHER" id="PTHR47968:SF18">
    <property type="entry name" value="KINESIN-LIKE PROTEIN KIN-7F"/>
    <property type="match status" value="1"/>
</dbReference>
<keyword evidence="6 7" id="KW-0505">Motor protein</keyword>
<keyword evidence="3 7" id="KW-0547">Nucleotide-binding</keyword>
<feature type="region of interest" description="Disordered" evidence="10">
    <location>
        <begin position="553"/>
        <end position="574"/>
    </location>
</feature>
<evidence type="ECO:0000256" key="3">
    <source>
        <dbReference type="ARBA" id="ARBA00022741"/>
    </source>
</evidence>
<dbReference type="InterPro" id="IPR001752">
    <property type="entry name" value="Kinesin_motor_dom"/>
</dbReference>
<gene>
    <name evidence="12" type="ORF">CKAN_01479100</name>
</gene>
<feature type="region of interest" description="Disordered" evidence="10">
    <location>
        <begin position="766"/>
        <end position="794"/>
    </location>
</feature>
<evidence type="ECO:0000256" key="9">
    <source>
        <dbReference type="SAM" id="Coils"/>
    </source>
</evidence>
<dbReference type="InterPro" id="IPR027640">
    <property type="entry name" value="Kinesin-like_fam"/>
</dbReference>
<feature type="binding site" evidence="7">
    <location>
        <begin position="108"/>
        <end position="115"/>
    </location>
    <ligand>
        <name>ATP</name>
        <dbReference type="ChEBI" id="CHEBI:30616"/>
    </ligand>
</feature>
<keyword evidence="2 8" id="KW-0493">Microtubule</keyword>
<feature type="coiled-coil region" evidence="9">
    <location>
        <begin position="353"/>
        <end position="424"/>
    </location>
</feature>
<evidence type="ECO:0000256" key="10">
    <source>
        <dbReference type="SAM" id="MobiDB-lite"/>
    </source>
</evidence>
<dbReference type="GO" id="GO:0003777">
    <property type="term" value="F:microtubule motor activity"/>
    <property type="evidence" value="ECO:0007669"/>
    <property type="project" value="InterPro"/>
</dbReference>
<dbReference type="PANTHER" id="PTHR47968">
    <property type="entry name" value="CENTROMERE PROTEIN E"/>
    <property type="match status" value="1"/>
</dbReference>
<feature type="compositionally biased region" description="Basic and acidic residues" evidence="10">
    <location>
        <begin position="553"/>
        <end position="569"/>
    </location>
</feature>
<dbReference type="GO" id="GO:0005874">
    <property type="term" value="C:microtubule"/>
    <property type="evidence" value="ECO:0007669"/>
    <property type="project" value="UniProtKB-KW"/>
</dbReference>